<evidence type="ECO:0000313" key="1">
    <source>
        <dbReference type="EMBL" id="KUL30663.1"/>
    </source>
</evidence>
<evidence type="ECO:0000313" key="2">
    <source>
        <dbReference type="Proteomes" id="UP000053937"/>
    </source>
</evidence>
<dbReference type="Proteomes" id="UP000053937">
    <property type="component" value="Unassembled WGS sequence"/>
</dbReference>
<proteinExistence type="predicted"/>
<gene>
    <name evidence="1" type="ORF">ASB62_03775</name>
</gene>
<protein>
    <submittedName>
        <fullName evidence="1">Uncharacterized protein</fullName>
    </submittedName>
</protein>
<sequence length="64" mass="7321">MLRQGTLRFDTREKNFVSRGKICGDIPVASDTCIANRFEIWKYPERATEKGVLPSFPSNLSYPL</sequence>
<comment type="caution">
    <text evidence="1">The sequence shown here is derived from an EMBL/GenBank/DDBJ whole genome shotgun (WGS) entry which is preliminary data.</text>
</comment>
<reference evidence="1 2" key="1">
    <citation type="submission" date="2015-10" db="EMBL/GenBank/DDBJ databases">
        <title>Draft Genome Sequence of Chlorobium limicola strain Frasassi Growing under Artificial Lighting in the Frasassi Cave System.</title>
        <authorList>
            <person name="Mansor M."/>
            <person name="Macalady J."/>
        </authorList>
    </citation>
    <scope>NUCLEOTIDE SEQUENCE [LARGE SCALE GENOMIC DNA]</scope>
    <source>
        <strain evidence="1 2">Frasassi</strain>
    </source>
</reference>
<dbReference type="EMBL" id="LMBR01000082">
    <property type="protein sequence ID" value="KUL30663.1"/>
    <property type="molecule type" value="Genomic_DNA"/>
</dbReference>
<name>A0A101JQ86_CHLLI</name>
<dbReference type="AlphaFoldDB" id="A0A101JQ86"/>
<organism evidence="1 2">
    <name type="scientific">Chlorobium limicola</name>
    <dbReference type="NCBI Taxonomy" id="1092"/>
    <lineage>
        <taxon>Bacteria</taxon>
        <taxon>Pseudomonadati</taxon>
        <taxon>Chlorobiota</taxon>
        <taxon>Chlorobiia</taxon>
        <taxon>Chlorobiales</taxon>
        <taxon>Chlorobiaceae</taxon>
        <taxon>Chlorobium/Pelodictyon group</taxon>
        <taxon>Chlorobium</taxon>
    </lineage>
</organism>
<keyword evidence="2" id="KW-1185">Reference proteome</keyword>
<accession>A0A101JQ86</accession>